<dbReference type="InterPro" id="IPR056690">
    <property type="entry name" value="DUF7788"/>
</dbReference>
<protein>
    <recommendedName>
        <fullName evidence="2">histidine kinase</fullName>
        <ecNumber evidence="2">2.7.13.3</ecNumber>
    </recommendedName>
</protein>
<name>A0AAV6HWB6_9ERIC</name>
<sequence length="249" mass="27734">MFLNQNPTKATLATVSNNDVYWHPCTLLLRCLWYIFHATVNRIAKVEDDYYEMMELKKRAEAADAAKSQIGAGSWGGFRTSSPDEPASPQSSLASDLINLIVSVEDTGGGIPLEARPRFFTPFMQDGGTGIGLSISKFLVGLTNGAIGFSSVHKIASTFSFTALYEAKRVFVFSDMEFDQASARPWETDYQVIVRKFGEKGYGSCVPEIVFWNLRDSKGDSGAWEPERSGPSERVFEEFDDCSWRRMGL</sequence>
<evidence type="ECO:0000313" key="5">
    <source>
        <dbReference type="EMBL" id="KAG5520551.1"/>
    </source>
</evidence>
<gene>
    <name evidence="5" type="ORF">RHGRI_033209</name>
</gene>
<proteinExistence type="predicted"/>
<comment type="caution">
    <text evidence="5">The sequence shown here is derived from an EMBL/GenBank/DDBJ whole genome shotgun (WGS) entry which is preliminary data.</text>
</comment>
<dbReference type="AlphaFoldDB" id="A0AAV6HWB6"/>
<dbReference type="Gene3D" id="3.30.565.10">
    <property type="entry name" value="Histidine kinase-like ATPase, C-terminal domain"/>
    <property type="match status" value="1"/>
</dbReference>
<dbReference type="PRINTS" id="PR00344">
    <property type="entry name" value="BCTRLSENSOR"/>
</dbReference>
<dbReference type="PANTHER" id="PTHR43719:SF73">
    <property type="entry name" value="HISTIDINE KINASE 3"/>
    <property type="match status" value="1"/>
</dbReference>
<feature type="domain" description="Histidine kinase" evidence="4">
    <location>
        <begin position="100"/>
        <end position="167"/>
    </location>
</feature>
<evidence type="ECO:0000256" key="1">
    <source>
        <dbReference type="ARBA" id="ARBA00000085"/>
    </source>
</evidence>
<dbReference type="SUPFAM" id="SSF55874">
    <property type="entry name" value="ATPase domain of HSP90 chaperone/DNA topoisomerase II/histidine kinase"/>
    <property type="match status" value="1"/>
</dbReference>
<dbReference type="Proteomes" id="UP000823749">
    <property type="component" value="Chromosome 12"/>
</dbReference>
<evidence type="ECO:0000313" key="6">
    <source>
        <dbReference type="Proteomes" id="UP000823749"/>
    </source>
</evidence>
<evidence type="ECO:0000259" key="4">
    <source>
        <dbReference type="PROSITE" id="PS50109"/>
    </source>
</evidence>
<evidence type="ECO:0000256" key="3">
    <source>
        <dbReference type="ARBA" id="ARBA00022553"/>
    </source>
</evidence>
<keyword evidence="6" id="KW-1185">Reference proteome</keyword>
<organism evidence="5 6">
    <name type="scientific">Rhododendron griersonianum</name>
    <dbReference type="NCBI Taxonomy" id="479676"/>
    <lineage>
        <taxon>Eukaryota</taxon>
        <taxon>Viridiplantae</taxon>
        <taxon>Streptophyta</taxon>
        <taxon>Embryophyta</taxon>
        <taxon>Tracheophyta</taxon>
        <taxon>Spermatophyta</taxon>
        <taxon>Magnoliopsida</taxon>
        <taxon>eudicotyledons</taxon>
        <taxon>Gunneridae</taxon>
        <taxon>Pentapetalae</taxon>
        <taxon>asterids</taxon>
        <taxon>Ericales</taxon>
        <taxon>Ericaceae</taxon>
        <taxon>Ericoideae</taxon>
        <taxon>Rhodoreae</taxon>
        <taxon>Rhododendron</taxon>
    </lineage>
</organism>
<dbReference type="InterPro" id="IPR050956">
    <property type="entry name" value="2C_system_His_kinase"/>
</dbReference>
<accession>A0AAV6HWB6</accession>
<keyword evidence="3" id="KW-0597">Phosphoprotein</keyword>
<dbReference type="PROSITE" id="PS50109">
    <property type="entry name" value="HIS_KIN"/>
    <property type="match status" value="1"/>
</dbReference>
<dbReference type="SMART" id="SM00387">
    <property type="entry name" value="HATPase_c"/>
    <property type="match status" value="1"/>
</dbReference>
<reference evidence="5" key="1">
    <citation type="submission" date="2020-08" db="EMBL/GenBank/DDBJ databases">
        <title>Plant Genome Project.</title>
        <authorList>
            <person name="Zhang R.-G."/>
        </authorList>
    </citation>
    <scope>NUCLEOTIDE SEQUENCE</scope>
    <source>
        <strain evidence="5">WSP0</strain>
        <tissue evidence="5">Leaf</tissue>
    </source>
</reference>
<dbReference type="EC" id="2.7.13.3" evidence="2"/>
<dbReference type="InterPro" id="IPR005467">
    <property type="entry name" value="His_kinase_dom"/>
</dbReference>
<dbReference type="PANTHER" id="PTHR43719">
    <property type="entry name" value="TWO-COMPONENT HISTIDINE KINASE"/>
    <property type="match status" value="1"/>
</dbReference>
<dbReference type="Pfam" id="PF25043">
    <property type="entry name" value="DUF7788"/>
    <property type="match status" value="1"/>
</dbReference>
<dbReference type="InterPro" id="IPR004358">
    <property type="entry name" value="Sig_transdc_His_kin-like_C"/>
</dbReference>
<dbReference type="InterPro" id="IPR003594">
    <property type="entry name" value="HATPase_dom"/>
</dbReference>
<dbReference type="Pfam" id="PF02518">
    <property type="entry name" value="HATPase_c"/>
    <property type="match status" value="1"/>
</dbReference>
<dbReference type="InterPro" id="IPR036890">
    <property type="entry name" value="HATPase_C_sf"/>
</dbReference>
<dbReference type="GO" id="GO:0005634">
    <property type="term" value="C:nucleus"/>
    <property type="evidence" value="ECO:0007669"/>
    <property type="project" value="TreeGrafter"/>
</dbReference>
<comment type="catalytic activity">
    <reaction evidence="1">
        <text>ATP + protein L-histidine = ADP + protein N-phospho-L-histidine.</text>
        <dbReference type="EC" id="2.7.13.3"/>
    </reaction>
</comment>
<dbReference type="EMBL" id="JACTNZ010000012">
    <property type="protein sequence ID" value="KAG5520551.1"/>
    <property type="molecule type" value="Genomic_DNA"/>
</dbReference>
<evidence type="ECO:0000256" key="2">
    <source>
        <dbReference type="ARBA" id="ARBA00012438"/>
    </source>
</evidence>
<dbReference type="GO" id="GO:0004673">
    <property type="term" value="F:protein histidine kinase activity"/>
    <property type="evidence" value="ECO:0007669"/>
    <property type="project" value="UniProtKB-EC"/>
</dbReference>